<comment type="similarity">
    <text evidence="2 8">Belongs to the mitochondrial carrier (TC 2.A.29) family.</text>
</comment>
<evidence type="ECO:0008006" key="11">
    <source>
        <dbReference type="Google" id="ProtNLM"/>
    </source>
</evidence>
<evidence type="ECO:0000256" key="7">
    <source>
        <dbReference type="PROSITE-ProRule" id="PRU00282"/>
    </source>
</evidence>
<keyword evidence="10" id="KW-1185">Reference proteome</keyword>
<dbReference type="InterPro" id="IPR002067">
    <property type="entry name" value="MCP"/>
</dbReference>
<evidence type="ECO:0000256" key="3">
    <source>
        <dbReference type="ARBA" id="ARBA00022448"/>
    </source>
</evidence>
<evidence type="ECO:0000313" key="9">
    <source>
        <dbReference type="EMBL" id="VDN33927.1"/>
    </source>
</evidence>
<reference evidence="9 10" key="1">
    <citation type="submission" date="2018-11" db="EMBL/GenBank/DDBJ databases">
        <authorList>
            <consortium name="Pathogen Informatics"/>
        </authorList>
    </citation>
    <scope>NUCLEOTIDE SEQUENCE [LARGE SCALE GENOMIC DNA]</scope>
</reference>
<dbReference type="SUPFAM" id="SSF103506">
    <property type="entry name" value="Mitochondrial carrier"/>
    <property type="match status" value="1"/>
</dbReference>
<evidence type="ECO:0000256" key="1">
    <source>
        <dbReference type="ARBA" id="ARBA00004141"/>
    </source>
</evidence>
<dbReference type="PANTHER" id="PTHR24089">
    <property type="entry name" value="SOLUTE CARRIER FAMILY 25"/>
    <property type="match status" value="1"/>
</dbReference>
<keyword evidence="3 8" id="KW-0813">Transport</keyword>
<dbReference type="AlphaFoldDB" id="A0A3P7NHC8"/>
<dbReference type="GO" id="GO:0016020">
    <property type="term" value="C:membrane"/>
    <property type="evidence" value="ECO:0007669"/>
    <property type="project" value="UniProtKB-SubCell"/>
</dbReference>
<evidence type="ECO:0000256" key="2">
    <source>
        <dbReference type="ARBA" id="ARBA00006375"/>
    </source>
</evidence>
<protein>
    <recommendedName>
        <fullName evidence="11">ADP/ATP translocase</fullName>
    </recommendedName>
</protein>
<proteinExistence type="inferred from homology"/>
<dbReference type="PROSITE" id="PS50920">
    <property type="entry name" value="SOLCAR"/>
    <property type="match status" value="1"/>
</dbReference>
<dbReference type="GO" id="GO:0055085">
    <property type="term" value="P:transmembrane transport"/>
    <property type="evidence" value="ECO:0007669"/>
    <property type="project" value="InterPro"/>
</dbReference>
<dbReference type="PRINTS" id="PR00926">
    <property type="entry name" value="MITOCARRIER"/>
</dbReference>
<evidence type="ECO:0000256" key="6">
    <source>
        <dbReference type="ARBA" id="ARBA00023136"/>
    </source>
</evidence>
<dbReference type="InterPro" id="IPR018108">
    <property type="entry name" value="MCP_transmembrane"/>
</dbReference>
<evidence type="ECO:0000256" key="5">
    <source>
        <dbReference type="ARBA" id="ARBA00022737"/>
    </source>
</evidence>
<dbReference type="EMBL" id="UYRU01084482">
    <property type="protein sequence ID" value="VDN33927.1"/>
    <property type="molecule type" value="Genomic_DNA"/>
</dbReference>
<evidence type="ECO:0000313" key="10">
    <source>
        <dbReference type="Proteomes" id="UP000281553"/>
    </source>
</evidence>
<accession>A0A3P7NHC8</accession>
<dbReference type="InterPro" id="IPR023395">
    <property type="entry name" value="MCP_dom_sf"/>
</dbReference>
<dbReference type="Proteomes" id="UP000281553">
    <property type="component" value="Unassembled WGS sequence"/>
</dbReference>
<dbReference type="Pfam" id="PF00153">
    <property type="entry name" value="Mito_carr"/>
    <property type="match status" value="1"/>
</dbReference>
<keyword evidence="5" id="KW-0677">Repeat</keyword>
<evidence type="ECO:0000256" key="4">
    <source>
        <dbReference type="ARBA" id="ARBA00022692"/>
    </source>
</evidence>
<organism evidence="9 10">
    <name type="scientific">Dibothriocephalus latus</name>
    <name type="common">Fish tapeworm</name>
    <name type="synonym">Diphyllobothrium latum</name>
    <dbReference type="NCBI Taxonomy" id="60516"/>
    <lineage>
        <taxon>Eukaryota</taxon>
        <taxon>Metazoa</taxon>
        <taxon>Spiralia</taxon>
        <taxon>Lophotrochozoa</taxon>
        <taxon>Platyhelminthes</taxon>
        <taxon>Cestoda</taxon>
        <taxon>Eucestoda</taxon>
        <taxon>Diphyllobothriidea</taxon>
        <taxon>Diphyllobothriidae</taxon>
        <taxon>Dibothriocephalus</taxon>
    </lineage>
</organism>
<dbReference type="OrthoDB" id="270584at2759"/>
<gene>
    <name evidence="9" type="ORF">DILT_LOCUS16368</name>
</gene>
<comment type="subcellular location">
    <subcellularLocation>
        <location evidence="1">Membrane</location>
        <topology evidence="1">Multi-pass membrane protein</topology>
    </subcellularLocation>
</comment>
<keyword evidence="6 7" id="KW-0472">Membrane</keyword>
<keyword evidence="4 7" id="KW-0812">Transmembrane</keyword>
<name>A0A3P7NHC8_DIBLA</name>
<sequence>MLCVGFIGVICSPPPLPGIAGCVSRTSTAPLDRVKVIWQARGGKAASTGLIGSFKTMLREGGYASMWRGNGVNCIKIAPESAIKFQAYEFFKKLIRGDRQDQTVALQEKFLAGAMAGATAQTLIYPMEVRALLFAIFFIDFVMMQLVKRDTATTEES</sequence>
<feature type="repeat" description="Solcar" evidence="7">
    <location>
        <begin position="12"/>
        <end position="94"/>
    </location>
</feature>
<evidence type="ECO:0000256" key="8">
    <source>
        <dbReference type="RuleBase" id="RU000488"/>
    </source>
</evidence>
<dbReference type="Gene3D" id="1.50.40.10">
    <property type="entry name" value="Mitochondrial carrier domain"/>
    <property type="match status" value="1"/>
</dbReference>